<dbReference type="InterPro" id="IPR036188">
    <property type="entry name" value="FAD/NAD-bd_sf"/>
</dbReference>
<evidence type="ECO:0000259" key="6">
    <source>
        <dbReference type="Pfam" id="PF01266"/>
    </source>
</evidence>
<evidence type="ECO:0000256" key="4">
    <source>
        <dbReference type="ARBA" id="ARBA00023002"/>
    </source>
</evidence>
<gene>
    <name evidence="7" type="ORF">AXX12_10585</name>
</gene>
<dbReference type="Gene3D" id="3.30.9.10">
    <property type="entry name" value="D-Amino Acid Oxidase, subunit A, domain 2"/>
    <property type="match status" value="1"/>
</dbReference>
<proteinExistence type="inferred from homology"/>
<evidence type="ECO:0000313" key="8">
    <source>
        <dbReference type="Proteomes" id="UP000076268"/>
    </source>
</evidence>
<dbReference type="PANTHER" id="PTHR43104:SF4">
    <property type="entry name" value="L-2-HYDROXYGLUTARATE DEHYDROGENASE, MITOCHONDRIAL"/>
    <property type="match status" value="1"/>
</dbReference>
<evidence type="ECO:0000256" key="5">
    <source>
        <dbReference type="ARBA" id="ARBA00037941"/>
    </source>
</evidence>
<evidence type="ECO:0000313" key="7">
    <source>
        <dbReference type="EMBL" id="KYZ75653.1"/>
    </source>
</evidence>
<dbReference type="Pfam" id="PF01266">
    <property type="entry name" value="DAO"/>
    <property type="match status" value="1"/>
</dbReference>
<dbReference type="PANTHER" id="PTHR43104">
    <property type="entry name" value="L-2-HYDROXYGLUTARATE DEHYDROGENASE, MITOCHONDRIAL"/>
    <property type="match status" value="1"/>
</dbReference>
<evidence type="ECO:0000256" key="1">
    <source>
        <dbReference type="ARBA" id="ARBA00001974"/>
    </source>
</evidence>
<dbReference type="OrthoDB" id="9801699at2"/>
<keyword evidence="8" id="KW-1185">Reference proteome</keyword>
<dbReference type="Proteomes" id="UP000076268">
    <property type="component" value="Unassembled WGS sequence"/>
</dbReference>
<evidence type="ECO:0000256" key="2">
    <source>
        <dbReference type="ARBA" id="ARBA00022630"/>
    </source>
</evidence>
<accession>A0A154BNS0</accession>
<name>A0A154BNS0_ANASB</name>
<keyword evidence="3" id="KW-0274">FAD</keyword>
<comment type="caution">
    <text evidence="7">The sequence shown here is derived from an EMBL/GenBank/DDBJ whole genome shotgun (WGS) entry which is preliminary data.</text>
</comment>
<keyword evidence="4" id="KW-0560">Oxidoreductase</keyword>
<protein>
    <recommendedName>
        <fullName evidence="6">FAD dependent oxidoreductase domain-containing protein</fullName>
    </recommendedName>
</protein>
<dbReference type="STRING" id="1794912.AXX12_10585"/>
<dbReference type="AlphaFoldDB" id="A0A154BNS0"/>
<comment type="similarity">
    <text evidence="5">Belongs to the L2HGDH family.</text>
</comment>
<keyword evidence="2" id="KW-0285">Flavoprotein</keyword>
<dbReference type="EMBL" id="LSGP01000020">
    <property type="protein sequence ID" value="KYZ75653.1"/>
    <property type="molecule type" value="Genomic_DNA"/>
</dbReference>
<dbReference type="Gene3D" id="3.50.50.60">
    <property type="entry name" value="FAD/NAD(P)-binding domain"/>
    <property type="match status" value="1"/>
</dbReference>
<dbReference type="RefSeq" id="WP_066243198.1">
    <property type="nucleotide sequence ID" value="NZ_LSGP01000020.1"/>
</dbReference>
<dbReference type="GO" id="GO:0047545">
    <property type="term" value="F:(S)-2-hydroxyglutarate dehydrogenase activity"/>
    <property type="evidence" value="ECO:0007669"/>
    <property type="project" value="TreeGrafter"/>
</dbReference>
<organism evidence="7 8">
    <name type="scientific">Anaerosporomusa subterranea</name>
    <dbReference type="NCBI Taxonomy" id="1794912"/>
    <lineage>
        <taxon>Bacteria</taxon>
        <taxon>Bacillati</taxon>
        <taxon>Bacillota</taxon>
        <taxon>Negativicutes</taxon>
        <taxon>Acetonemataceae</taxon>
        <taxon>Anaerosporomusa</taxon>
    </lineage>
</organism>
<sequence length="377" mass="41169">MDKIDVIIIGAGVVGLSTAAELCRKFPDACIGVLDKEQQFGWHTSSRNSEVIHGGMYYPTGSLKAKLCVEGRPLLYEFCEQHQIPHQRIGKLIIAREESEIAAIEGIAKQGAINGVDDLVLIDKAKVMQMEPHIKAVAAIHSPSTGIIDSHKLMAKFEAMIQSNDNAFIGYKHEVIGVEFTGTEYIVTYRGPDGKTDQLACDWLINCAGLWSDVVSGWLGIDVEKEGYKVYWVKGEYFSISASKSKLLNHLVYPPPLKALKGLGIHVTKSMDGRARLGPSAFYVDGINYDVDPDHGNEFYTAASLYLPFVGRDDVAPDMAGIRPKIQAPTDPVKDFVIRHETDKGLPGFINLVGIESPGLTAAIAIGRMAAGWVEVK</sequence>
<dbReference type="InterPro" id="IPR006076">
    <property type="entry name" value="FAD-dep_OxRdtase"/>
</dbReference>
<evidence type="ECO:0000256" key="3">
    <source>
        <dbReference type="ARBA" id="ARBA00022827"/>
    </source>
</evidence>
<comment type="cofactor">
    <cofactor evidence="1">
        <name>FAD</name>
        <dbReference type="ChEBI" id="CHEBI:57692"/>
    </cofactor>
</comment>
<feature type="domain" description="FAD dependent oxidoreductase" evidence="6">
    <location>
        <begin position="5"/>
        <end position="372"/>
    </location>
</feature>
<reference evidence="7 8" key="1">
    <citation type="submission" date="2016-02" db="EMBL/GenBank/DDBJ databases">
        <title>Anaerosporomusa subterraneum gen. nov., sp. nov., a spore-forming obligate anaerobe isolated from saprolite.</title>
        <authorList>
            <person name="Choi J.K."/>
            <person name="Shah M."/>
            <person name="Yee N."/>
        </authorList>
    </citation>
    <scope>NUCLEOTIDE SEQUENCE [LARGE SCALE GENOMIC DNA]</scope>
    <source>
        <strain evidence="7 8">RU4</strain>
    </source>
</reference>
<dbReference type="SUPFAM" id="SSF51905">
    <property type="entry name" value="FAD/NAD(P)-binding domain"/>
    <property type="match status" value="1"/>
</dbReference>